<dbReference type="GO" id="GO:0016625">
    <property type="term" value="F:oxidoreductase activity, acting on the aldehyde or oxo group of donors, iron-sulfur protein as acceptor"/>
    <property type="evidence" value="ECO:0007669"/>
    <property type="project" value="InterPro"/>
</dbReference>
<dbReference type="PANTHER" id="PTHR43724:SF1">
    <property type="entry name" value="PYRUVATE SYNTHASE SUBUNIT PORD"/>
    <property type="match status" value="1"/>
</dbReference>
<dbReference type="NCBIfam" id="NF045790">
    <property type="entry name" value="OxalOxreddelta"/>
    <property type="match status" value="1"/>
</dbReference>
<sequence>MSLDAKKLFEEPSLIQITTWARGVLQNKDARDVVFALANAGSKEGKYVQAWENYVDLPDRVGVPVRAYARVSEEPILSKYIYENENPDVVVLTEEALVKGNDVLAGMKPGGVLIVNTKRDPQYILKFLKDTTNLGTIGCVDATGVAGYVQTLSGAEGATDASGIGVGAGAVLAGAVAKAKPFVKPESVFSSVKNEQACRYGYNEVHLMTVNTTFPAFVPAPKKQLGVDDLPFAGTVPSVDEENEKRMTGNWRSERPVWSKERCTSCLLCWVSCPDAVITYKTPEAMEFNNLKYCKGCGLCAAVCPTKAITMVPELDFED</sequence>
<dbReference type="InterPro" id="IPR017900">
    <property type="entry name" value="4Fe4S_Fe_S_CS"/>
</dbReference>
<evidence type="ECO:0000259" key="8">
    <source>
        <dbReference type="PROSITE" id="PS51379"/>
    </source>
</evidence>
<evidence type="ECO:0000256" key="4">
    <source>
        <dbReference type="ARBA" id="ARBA00022737"/>
    </source>
</evidence>
<evidence type="ECO:0000313" key="9">
    <source>
        <dbReference type="EMBL" id="SDX73132.1"/>
    </source>
</evidence>
<dbReference type="RefSeq" id="WP_091460186.1">
    <property type="nucleotide sequence ID" value="NZ_FNPD01000002.1"/>
</dbReference>
<evidence type="ECO:0000256" key="7">
    <source>
        <dbReference type="ARBA" id="ARBA00023014"/>
    </source>
</evidence>
<organism evidence="9 10">
    <name type="scientific">Acetomicrobium thermoterrenum DSM 13490</name>
    <dbReference type="NCBI Taxonomy" id="1120987"/>
    <lineage>
        <taxon>Bacteria</taxon>
        <taxon>Thermotogati</taxon>
        <taxon>Synergistota</taxon>
        <taxon>Synergistia</taxon>
        <taxon>Synergistales</taxon>
        <taxon>Acetomicrobiaceae</taxon>
        <taxon>Acetomicrobium</taxon>
    </lineage>
</organism>
<dbReference type="Gene3D" id="3.30.70.20">
    <property type="match status" value="1"/>
</dbReference>
<feature type="domain" description="4Fe-4S ferredoxin-type" evidence="8">
    <location>
        <begin position="284"/>
        <end position="314"/>
    </location>
</feature>
<dbReference type="Proteomes" id="UP000199266">
    <property type="component" value="Unassembled WGS sequence"/>
</dbReference>
<gene>
    <name evidence="9" type="ORF">SAMN03080603_00398</name>
</gene>
<proteinExistence type="predicted"/>
<evidence type="ECO:0000313" key="10">
    <source>
        <dbReference type="Proteomes" id="UP000199266"/>
    </source>
</evidence>
<dbReference type="AlphaFoldDB" id="A0A1H3E343"/>
<keyword evidence="2" id="KW-0004">4Fe-4S</keyword>
<dbReference type="Pfam" id="PF14697">
    <property type="entry name" value="Fer4_21"/>
    <property type="match status" value="1"/>
</dbReference>
<dbReference type="SUPFAM" id="SSF53323">
    <property type="entry name" value="Pyruvate-ferredoxin oxidoreductase, PFOR, domain III"/>
    <property type="match status" value="1"/>
</dbReference>
<dbReference type="GO" id="GO:0046872">
    <property type="term" value="F:metal ion binding"/>
    <property type="evidence" value="ECO:0007669"/>
    <property type="project" value="UniProtKB-KW"/>
</dbReference>
<keyword evidence="5" id="KW-0560">Oxidoreductase</keyword>
<feature type="domain" description="4Fe-4S ferredoxin-type" evidence="8">
    <location>
        <begin position="254"/>
        <end position="283"/>
    </location>
</feature>
<dbReference type="InterPro" id="IPR011898">
    <property type="entry name" value="PorD_KorD"/>
</dbReference>
<keyword evidence="4" id="KW-0677">Repeat</keyword>
<evidence type="ECO:0000256" key="6">
    <source>
        <dbReference type="ARBA" id="ARBA00023004"/>
    </source>
</evidence>
<reference evidence="10" key="1">
    <citation type="submission" date="2016-10" db="EMBL/GenBank/DDBJ databases">
        <authorList>
            <person name="Varghese N."/>
            <person name="Submissions S."/>
        </authorList>
    </citation>
    <scope>NUCLEOTIDE SEQUENCE [LARGE SCALE GENOMIC DNA]</scope>
    <source>
        <strain evidence="10">DSM 13490</strain>
    </source>
</reference>
<keyword evidence="10" id="KW-1185">Reference proteome</keyword>
<evidence type="ECO:0000256" key="5">
    <source>
        <dbReference type="ARBA" id="ARBA00023002"/>
    </source>
</evidence>
<dbReference type="GO" id="GO:0051539">
    <property type="term" value="F:4 iron, 4 sulfur cluster binding"/>
    <property type="evidence" value="ECO:0007669"/>
    <property type="project" value="UniProtKB-KW"/>
</dbReference>
<dbReference type="Pfam" id="PF01558">
    <property type="entry name" value="POR"/>
    <property type="match status" value="1"/>
</dbReference>
<evidence type="ECO:0000256" key="3">
    <source>
        <dbReference type="ARBA" id="ARBA00022723"/>
    </source>
</evidence>
<evidence type="ECO:0000256" key="1">
    <source>
        <dbReference type="ARBA" id="ARBA00001966"/>
    </source>
</evidence>
<dbReference type="SUPFAM" id="SSF54862">
    <property type="entry name" value="4Fe-4S ferredoxins"/>
    <property type="match status" value="1"/>
</dbReference>
<accession>A0A1H3E343</accession>
<evidence type="ECO:0000256" key="2">
    <source>
        <dbReference type="ARBA" id="ARBA00022485"/>
    </source>
</evidence>
<dbReference type="InterPro" id="IPR017896">
    <property type="entry name" value="4Fe4S_Fe-S-bd"/>
</dbReference>
<protein>
    <submittedName>
        <fullName evidence="9">Pyruvate ferredoxin oxidoreductase, gamma subunit</fullName>
    </submittedName>
</protein>
<keyword evidence="9" id="KW-0670">Pyruvate</keyword>
<keyword evidence="6" id="KW-0408">Iron</keyword>
<dbReference type="NCBIfam" id="TIGR02179">
    <property type="entry name" value="PorD_KorD"/>
    <property type="match status" value="1"/>
</dbReference>
<dbReference type="EMBL" id="FNPD01000002">
    <property type="protein sequence ID" value="SDX73132.1"/>
    <property type="molecule type" value="Genomic_DNA"/>
</dbReference>
<dbReference type="InterPro" id="IPR002869">
    <property type="entry name" value="Pyrv_flavodox_OxRed_cen"/>
</dbReference>
<name>A0A1H3E343_9BACT</name>
<dbReference type="Gene3D" id="3.40.920.10">
    <property type="entry name" value="Pyruvate-ferredoxin oxidoreductase, PFOR, domain III"/>
    <property type="match status" value="1"/>
</dbReference>
<keyword evidence="3" id="KW-0479">Metal-binding</keyword>
<dbReference type="PROSITE" id="PS51379">
    <property type="entry name" value="4FE4S_FER_2"/>
    <property type="match status" value="2"/>
</dbReference>
<dbReference type="PROSITE" id="PS00198">
    <property type="entry name" value="4FE4S_FER_1"/>
    <property type="match status" value="1"/>
</dbReference>
<dbReference type="InterPro" id="IPR019752">
    <property type="entry name" value="Pyrv/ketoisovalerate_OxRed_cat"/>
</dbReference>
<dbReference type="PANTHER" id="PTHR43724">
    <property type="entry name" value="PYRUVATE SYNTHASE SUBUNIT PORD"/>
    <property type="match status" value="1"/>
</dbReference>
<comment type="cofactor">
    <cofactor evidence="1">
        <name>[4Fe-4S] cluster</name>
        <dbReference type="ChEBI" id="CHEBI:49883"/>
    </cofactor>
</comment>
<dbReference type="InterPro" id="IPR054933">
    <property type="entry name" value="OxalOxred_delta"/>
</dbReference>
<keyword evidence="7" id="KW-0411">Iron-sulfur</keyword>